<evidence type="ECO:0000313" key="3">
    <source>
        <dbReference type="Proteomes" id="UP000069705"/>
    </source>
</evidence>
<evidence type="ECO:0000313" key="2">
    <source>
        <dbReference type="EMBL" id="GAT01414.1"/>
    </source>
</evidence>
<feature type="compositionally biased region" description="Basic and acidic residues" evidence="1">
    <location>
        <begin position="41"/>
        <end position="52"/>
    </location>
</feature>
<dbReference type="AlphaFoldDB" id="A0A100WNP5"/>
<gene>
    <name evidence="2" type="ORF">RMCFA_1528</name>
</gene>
<evidence type="ECO:0000256" key="1">
    <source>
        <dbReference type="SAM" id="MobiDB-lite"/>
    </source>
</evidence>
<feature type="compositionally biased region" description="Low complexity" evidence="1">
    <location>
        <begin position="1"/>
        <end position="15"/>
    </location>
</feature>
<feature type="region of interest" description="Disordered" evidence="1">
    <location>
        <begin position="1"/>
        <end position="71"/>
    </location>
</feature>
<organism evidence="2 3">
    <name type="scientific">Mycolicibacterium fortuitum subsp. acetamidolyticum</name>
    <dbReference type="NCBI Taxonomy" id="144550"/>
    <lineage>
        <taxon>Bacteria</taxon>
        <taxon>Bacillati</taxon>
        <taxon>Actinomycetota</taxon>
        <taxon>Actinomycetes</taxon>
        <taxon>Mycobacteriales</taxon>
        <taxon>Mycobacteriaceae</taxon>
        <taxon>Mycolicibacterium</taxon>
    </lineage>
</organism>
<feature type="compositionally biased region" description="Polar residues" evidence="1">
    <location>
        <begin position="140"/>
        <end position="151"/>
    </location>
</feature>
<dbReference type="Proteomes" id="UP000069705">
    <property type="component" value="Unassembled WGS sequence"/>
</dbReference>
<proteinExistence type="predicted"/>
<name>A0A100WNP5_MYCFO</name>
<comment type="caution">
    <text evidence="2">The sequence shown here is derived from an EMBL/GenBank/DDBJ whole genome shotgun (WGS) entry which is preliminary data.</text>
</comment>
<feature type="region of interest" description="Disordered" evidence="1">
    <location>
        <begin position="135"/>
        <end position="166"/>
    </location>
</feature>
<sequence>MSDTTIDSTASTDTSEAPVASPDDATADQNPTTDTPEPPEDEQRGGNREAAKYRTQLRATEAERDQLRDQLTAQRRSLIDWRAAGNGPNGTVQPELLDAAGLNVEALTNPDTGQLDMNAVDQFIGATAQRFNIARGFTPNRGQGASGNGTPPSKPSIADAFKPPGH</sequence>
<accession>A0A100WNP5</accession>
<dbReference type="EMBL" id="BCSZ01000013">
    <property type="protein sequence ID" value="GAT01414.1"/>
    <property type="molecule type" value="Genomic_DNA"/>
</dbReference>
<reference evidence="3" key="2">
    <citation type="submission" date="2016-02" db="EMBL/GenBank/DDBJ databases">
        <title>Draft genome sequence of five rapidly growing Mycobacterium species.</title>
        <authorList>
            <person name="Katahira K."/>
            <person name="Gotou Y."/>
            <person name="Iida K."/>
            <person name="Ogura Y."/>
            <person name="Hayashi T."/>
        </authorList>
    </citation>
    <scope>NUCLEOTIDE SEQUENCE [LARGE SCALE GENOMIC DNA]</scope>
    <source>
        <strain evidence="3">JCM6368</strain>
    </source>
</reference>
<evidence type="ECO:0008006" key="4">
    <source>
        <dbReference type="Google" id="ProtNLM"/>
    </source>
</evidence>
<dbReference type="RefSeq" id="WP_061262948.1">
    <property type="nucleotide sequence ID" value="NZ_BCSZ01000013.1"/>
</dbReference>
<protein>
    <recommendedName>
        <fullName evidence="4">Scaffolding protein</fullName>
    </recommendedName>
</protein>
<reference evidence="2 3" key="1">
    <citation type="journal article" date="2016" name="Genome Announc.">
        <title>Draft Genome Sequences of Five Rapidly Growing Mycobacterium Species, M. thermoresistibile, M. fortuitum subsp. acetamidolyticum, M. canariasense, M. brisbanense, and M. novocastrense.</title>
        <authorList>
            <person name="Katahira K."/>
            <person name="Ogura Y."/>
            <person name="Gotoh Y."/>
            <person name="Hayashi T."/>
        </authorList>
    </citation>
    <scope>NUCLEOTIDE SEQUENCE [LARGE SCALE GENOMIC DNA]</scope>
    <source>
        <strain evidence="2 3">JCM6368</strain>
    </source>
</reference>